<comment type="pathway">
    <text evidence="1">Lipid metabolism; glycerolipid metabolism.</text>
</comment>
<dbReference type="Proteomes" id="UP000322234">
    <property type="component" value="Unassembled WGS sequence"/>
</dbReference>
<reference evidence="22" key="1">
    <citation type="submission" date="2019-10" db="EMBL/GenBank/DDBJ databases">
        <title>The sequence and de novo assembly of the wild yak genome.</title>
        <authorList>
            <person name="Liu Y."/>
        </authorList>
    </citation>
    <scope>NUCLEOTIDE SEQUENCE [LARGE SCALE GENOMIC DNA]</scope>
    <source>
        <strain evidence="22">WY2019</strain>
    </source>
</reference>
<evidence type="ECO:0000256" key="10">
    <source>
        <dbReference type="ARBA" id="ARBA00022837"/>
    </source>
</evidence>
<dbReference type="EC" id="2.7.1.107" evidence="17"/>
<feature type="compositionally biased region" description="Basic and acidic residues" evidence="18">
    <location>
        <begin position="544"/>
        <end position="556"/>
    </location>
</feature>
<keyword evidence="9" id="KW-0862">Zinc</keyword>
<dbReference type="SUPFAM" id="SSF47473">
    <property type="entry name" value="EF-hand"/>
    <property type="match status" value="2"/>
</dbReference>
<evidence type="ECO:0000256" key="1">
    <source>
        <dbReference type="ARBA" id="ARBA00005175"/>
    </source>
</evidence>
<keyword evidence="12" id="KW-0443">Lipid metabolism</keyword>
<accession>A0A6B0R2Y7</accession>
<dbReference type="Gene3D" id="1.10.238.10">
    <property type="entry name" value="EF-hand"/>
    <property type="match status" value="1"/>
</dbReference>
<dbReference type="InterPro" id="IPR017438">
    <property type="entry name" value="ATP-NAD_kinase_N"/>
</dbReference>
<dbReference type="InterPro" id="IPR011992">
    <property type="entry name" value="EF-hand-dom_pair"/>
</dbReference>
<keyword evidence="4" id="KW-0479">Metal-binding</keyword>
<evidence type="ECO:0000313" key="23">
    <source>
        <dbReference type="Proteomes" id="UP000322234"/>
    </source>
</evidence>
<evidence type="ECO:0000259" key="21">
    <source>
        <dbReference type="PROSITE" id="PS50222"/>
    </source>
</evidence>
<dbReference type="Pfam" id="PF13499">
    <property type="entry name" value="EF-hand_7"/>
    <property type="match status" value="1"/>
</dbReference>
<name>A0A6B0R2Y7_9CETA</name>
<feature type="region of interest" description="Disordered" evidence="18">
    <location>
        <begin position="1"/>
        <end position="26"/>
    </location>
</feature>
<dbReference type="Gene3D" id="3.40.50.10330">
    <property type="entry name" value="Probable inorganic polyphosphate/atp-NAD kinase, domain 1"/>
    <property type="match status" value="1"/>
</dbReference>
<dbReference type="InterPro" id="IPR016064">
    <property type="entry name" value="NAD/diacylglycerol_kinase_sf"/>
</dbReference>
<dbReference type="GO" id="GO:0004143">
    <property type="term" value="F:ATP-dependent diacylglycerol kinase activity"/>
    <property type="evidence" value="ECO:0007669"/>
    <property type="project" value="UniProtKB-EC"/>
</dbReference>
<dbReference type="PANTHER" id="PTHR11255:SF32">
    <property type="entry name" value="DIACYLGLYCEROL KINASE BETA"/>
    <property type="match status" value="1"/>
</dbReference>
<dbReference type="FunFam" id="3.30.60.20:FF:000016">
    <property type="entry name" value="Diacylglycerol kinase"/>
    <property type="match status" value="1"/>
</dbReference>
<sequence>MSSDDTVEHHAVQFEHQQYRKDKSRNAGLGSDFEGVGLADNLKNLLCDSSFTLTPLASPSAWKVVHSGWALEGKTTHRGAVPVQWGRFPTYPPPTWFPYGYQSLMFPREILAGKAGEICLIGYNTKEFPKDLQKYLNSVGQAFTVIGVPFPLLNRVVTYNLARDTIKQFNLEHNSTKKLKDVLEEFHGNGVLAKYNPEGVKPFFSLFKFHIDTIDFEGFKLFMKTFLEAELPDDFTTHLFMSFSNKFPHSSPMVKSKPALLSSGLKMNKGAITPPRTSPANTCSPEVIHLKDIVCYLSLLERGRPEDKLEFMFRLYDTDGNGFLDSSELENIISQMMHVAEYLEWDVTELNPILHEMMEEIDYDHDGTVSLEEWIQGGMTTIPLLVLLGLENNVKDDGQHVWRLKHFNKPAYCNLCLNMLIGVGKQGLCCSFCKYTVHERCVARAPPSCIKTYVKSKKNTDVMHHYWVEGNCPTKCDKCHKTVKCYQGLTGLHCVWCQITLHNKCASHLKPECDCGPLKDHILPPTTICPVVLQTLPTSGVSAPEERQATVKREKGSSQQSNKVTDKNKMQRANSVTVDGQGLQITPVPGTHPLLVFVNPKSGGKQGERIYRKFQYLLNPRQVYSLAGNGPMPGLNFFRDVPDFRVLACGGDGTVGWILDCIEKANVVKHPPVAILPLGTGNDLARCLRWGGGYEGENLMKILKDIENSTEIMLDRWKFEVIPNDKDEKGDPVPYSIINNYFSIGVDASIAHRFHIMREKHPEKFNSRMKNKFWYFEFGTSETFSATCKKLHESVEIECDGVQIDLINISLEGIAILNIPSMHGGSNLWGESKKRRSHRRIEKKGSDKRTTLIDAKELKFASQDEQAHPRVTL</sequence>
<dbReference type="SMART" id="SM00045">
    <property type="entry name" value="DAGKa"/>
    <property type="match status" value="1"/>
</dbReference>
<dbReference type="InterPro" id="IPR046349">
    <property type="entry name" value="C1-like_sf"/>
</dbReference>
<feature type="domain" description="Phorbol-ester/DAG-type" evidence="19">
    <location>
        <begin position="464"/>
        <end position="513"/>
    </location>
</feature>
<dbReference type="GO" id="GO:0007200">
    <property type="term" value="P:phospholipase C-activating G protein-coupled receptor signaling pathway"/>
    <property type="evidence" value="ECO:0007669"/>
    <property type="project" value="InterPro"/>
</dbReference>
<dbReference type="PROSITE" id="PS50146">
    <property type="entry name" value="DAGK"/>
    <property type="match status" value="1"/>
</dbReference>
<comment type="caution">
    <text evidence="22">The sequence shown here is derived from an EMBL/GenBank/DDBJ whole genome shotgun (WGS) entry which is preliminary data.</text>
</comment>
<dbReference type="InterPro" id="IPR029477">
    <property type="entry name" value="DAG_kinase_typeI_N"/>
</dbReference>
<dbReference type="Gene3D" id="1.10.238.110">
    <property type="entry name" value="Diacylglycerol kinase alpha"/>
    <property type="match status" value="2"/>
</dbReference>
<dbReference type="GO" id="GO:0008270">
    <property type="term" value="F:zinc ion binding"/>
    <property type="evidence" value="ECO:0007669"/>
    <property type="project" value="UniProtKB-KW"/>
</dbReference>
<comment type="catalytic activity">
    <reaction evidence="14">
        <text>1,2-didecanoyl-sn-glycerol + ATP = 1,2-didecanoyl-sn-glycero-3-phosphate + ADP + H(+)</text>
        <dbReference type="Rhea" id="RHEA:43428"/>
        <dbReference type="ChEBI" id="CHEBI:15378"/>
        <dbReference type="ChEBI" id="CHEBI:18155"/>
        <dbReference type="ChEBI" id="CHEBI:30616"/>
        <dbReference type="ChEBI" id="CHEBI:78227"/>
        <dbReference type="ChEBI" id="CHEBI:456216"/>
    </reaction>
    <physiologicalReaction direction="left-to-right" evidence="14">
        <dbReference type="Rhea" id="RHEA:43429"/>
    </physiologicalReaction>
</comment>
<dbReference type="InterPro" id="IPR002219">
    <property type="entry name" value="PKC_DAG/PE"/>
</dbReference>
<feature type="compositionally biased region" description="Basic residues" evidence="18">
    <location>
        <begin position="833"/>
        <end position="842"/>
    </location>
</feature>
<proteinExistence type="inferred from homology"/>
<keyword evidence="11 17" id="KW-0067">ATP-binding</keyword>
<keyword evidence="3 17" id="KW-0808">Transferase</keyword>
<feature type="region of interest" description="Disordered" evidence="18">
    <location>
        <begin position="828"/>
        <end position="847"/>
    </location>
</feature>
<dbReference type="Gene3D" id="2.60.200.40">
    <property type="match status" value="1"/>
</dbReference>
<evidence type="ECO:0000256" key="17">
    <source>
        <dbReference type="RuleBase" id="RU361128"/>
    </source>
</evidence>
<feature type="domain" description="EF-hand" evidence="21">
    <location>
        <begin position="304"/>
        <end position="339"/>
    </location>
</feature>
<feature type="domain" description="EF-hand" evidence="21">
    <location>
        <begin position="349"/>
        <end position="384"/>
    </location>
</feature>
<dbReference type="FunFam" id="3.40.50.10330:FF:000003">
    <property type="entry name" value="Diacylglycerol kinase"/>
    <property type="match status" value="1"/>
</dbReference>
<feature type="region of interest" description="Disordered" evidence="18">
    <location>
        <begin position="540"/>
        <end position="573"/>
    </location>
</feature>
<dbReference type="GO" id="GO:0005886">
    <property type="term" value="C:plasma membrane"/>
    <property type="evidence" value="ECO:0007669"/>
    <property type="project" value="TreeGrafter"/>
</dbReference>
<evidence type="ECO:0000256" key="11">
    <source>
        <dbReference type="ARBA" id="ARBA00022840"/>
    </source>
</evidence>
<dbReference type="Pfam" id="PF00609">
    <property type="entry name" value="DAGK_acc"/>
    <property type="match status" value="1"/>
</dbReference>
<dbReference type="SUPFAM" id="SSF111331">
    <property type="entry name" value="NAD kinase/diacylglycerol kinase-like"/>
    <property type="match status" value="1"/>
</dbReference>
<comment type="catalytic activity">
    <reaction evidence="16">
        <text>a 1,2-diacyl-sn-glycerol + ATP = a 1,2-diacyl-sn-glycero-3-phosphate + ADP + H(+)</text>
        <dbReference type="Rhea" id="RHEA:10272"/>
        <dbReference type="ChEBI" id="CHEBI:15378"/>
        <dbReference type="ChEBI" id="CHEBI:17815"/>
        <dbReference type="ChEBI" id="CHEBI:30616"/>
        <dbReference type="ChEBI" id="CHEBI:58608"/>
        <dbReference type="ChEBI" id="CHEBI:456216"/>
        <dbReference type="EC" id="2.7.1.107"/>
    </reaction>
    <physiologicalReaction direction="left-to-right" evidence="16">
        <dbReference type="Rhea" id="RHEA:10273"/>
    </physiologicalReaction>
</comment>
<keyword evidence="8 17" id="KW-0418">Kinase</keyword>
<dbReference type="GO" id="GO:0046486">
    <property type="term" value="P:glycerolipid metabolic process"/>
    <property type="evidence" value="ECO:0007669"/>
    <property type="project" value="UniProtKB-UniPathway"/>
</dbReference>
<evidence type="ECO:0000259" key="20">
    <source>
        <dbReference type="PROSITE" id="PS50146"/>
    </source>
</evidence>
<dbReference type="PROSITE" id="PS50081">
    <property type="entry name" value="ZF_DAG_PE_2"/>
    <property type="match status" value="2"/>
</dbReference>
<evidence type="ECO:0000256" key="16">
    <source>
        <dbReference type="ARBA" id="ARBA00023411"/>
    </source>
</evidence>
<dbReference type="InterPro" id="IPR037607">
    <property type="entry name" value="DGK"/>
</dbReference>
<dbReference type="SMART" id="SM00109">
    <property type="entry name" value="C1"/>
    <property type="match status" value="2"/>
</dbReference>
<dbReference type="FunFam" id="1.10.238.10:FF:000017">
    <property type="entry name" value="Diacylglycerol kinase"/>
    <property type="match status" value="1"/>
</dbReference>
<comment type="catalytic activity">
    <reaction evidence="15">
        <text>1-octadecanoyl-2-(5Z,8Z,11Z,14Z-eicosatetraenoyl)-sn-glycerol + ATP = 1-octadecanoyl-2-(5Z,8Z,11Z,14Z-eicosatetraenoyl)-sn-glycero-3-phosphate + ADP + H(+)</text>
        <dbReference type="Rhea" id="RHEA:40323"/>
        <dbReference type="ChEBI" id="CHEBI:15378"/>
        <dbReference type="ChEBI" id="CHEBI:30616"/>
        <dbReference type="ChEBI" id="CHEBI:75728"/>
        <dbReference type="ChEBI" id="CHEBI:77091"/>
        <dbReference type="ChEBI" id="CHEBI:456216"/>
    </reaction>
    <physiologicalReaction direction="left-to-right" evidence="15">
        <dbReference type="Rhea" id="RHEA:40324"/>
    </physiologicalReaction>
</comment>
<evidence type="ECO:0000256" key="3">
    <source>
        <dbReference type="ARBA" id="ARBA00022679"/>
    </source>
</evidence>
<dbReference type="CDD" id="cd20845">
    <property type="entry name" value="C1_DGKbeta_rpt1"/>
    <property type="match status" value="1"/>
</dbReference>
<dbReference type="AlphaFoldDB" id="A0A6B0R2Y7"/>
<protein>
    <recommendedName>
        <fullName evidence="17">Diacylglycerol kinase</fullName>
        <shortName evidence="17">DAG kinase</shortName>
        <ecNumber evidence="17">2.7.1.107</ecNumber>
    </recommendedName>
</protein>
<keyword evidence="7" id="KW-0863">Zinc-finger</keyword>
<dbReference type="EMBL" id="VBQZ03000016">
    <property type="protein sequence ID" value="MXQ83307.1"/>
    <property type="molecule type" value="Genomic_DNA"/>
</dbReference>
<keyword evidence="23" id="KW-1185">Reference proteome</keyword>
<dbReference type="UniPathway" id="UPA00230"/>
<dbReference type="CDD" id="cd20891">
    <property type="entry name" value="C1_DGKbeta_rpt2"/>
    <property type="match status" value="1"/>
</dbReference>
<dbReference type="PROSITE" id="PS00018">
    <property type="entry name" value="EF_HAND_1"/>
    <property type="match status" value="2"/>
</dbReference>
<comment type="catalytic activity">
    <reaction evidence="13">
        <text>1,2-di-(9Z-octadecenoyl)-sn-glycerol + ATP = 1,2-di-(9Z-octadecenoyl)-sn-glycero-3-phosphate + ADP + H(+)</text>
        <dbReference type="Rhea" id="RHEA:40327"/>
        <dbReference type="ChEBI" id="CHEBI:15378"/>
        <dbReference type="ChEBI" id="CHEBI:30616"/>
        <dbReference type="ChEBI" id="CHEBI:52333"/>
        <dbReference type="ChEBI" id="CHEBI:74546"/>
        <dbReference type="ChEBI" id="CHEBI:456216"/>
    </reaction>
    <physiologicalReaction direction="left-to-right" evidence="13">
        <dbReference type="Rhea" id="RHEA:40328"/>
    </physiologicalReaction>
</comment>
<feature type="compositionally biased region" description="Basic and acidic residues" evidence="18">
    <location>
        <begin position="1"/>
        <end position="25"/>
    </location>
</feature>
<dbReference type="GO" id="GO:0005524">
    <property type="term" value="F:ATP binding"/>
    <property type="evidence" value="ECO:0007669"/>
    <property type="project" value="UniProtKB-KW"/>
</dbReference>
<dbReference type="InterPro" id="IPR038199">
    <property type="entry name" value="DGK_typeI_N_sf"/>
</dbReference>
<keyword evidence="5" id="KW-0677">Repeat</keyword>
<dbReference type="SMART" id="SM00046">
    <property type="entry name" value="DAGKc"/>
    <property type="match status" value="1"/>
</dbReference>
<dbReference type="PROSITE" id="PS50222">
    <property type="entry name" value="EF_HAND_2"/>
    <property type="match status" value="2"/>
</dbReference>
<evidence type="ECO:0000256" key="5">
    <source>
        <dbReference type="ARBA" id="ARBA00022737"/>
    </source>
</evidence>
<keyword evidence="6 17" id="KW-0547">Nucleotide-binding</keyword>
<dbReference type="Pfam" id="PF00781">
    <property type="entry name" value="DAGK_cat"/>
    <property type="match status" value="1"/>
</dbReference>
<evidence type="ECO:0000256" key="18">
    <source>
        <dbReference type="SAM" id="MobiDB-lite"/>
    </source>
</evidence>
<dbReference type="PROSITE" id="PS00479">
    <property type="entry name" value="ZF_DAG_PE_1"/>
    <property type="match status" value="1"/>
</dbReference>
<evidence type="ECO:0000256" key="7">
    <source>
        <dbReference type="ARBA" id="ARBA00022771"/>
    </source>
</evidence>
<dbReference type="InterPro" id="IPR002048">
    <property type="entry name" value="EF_hand_dom"/>
</dbReference>
<dbReference type="SUPFAM" id="SSF57889">
    <property type="entry name" value="Cysteine-rich domain"/>
    <property type="match status" value="2"/>
</dbReference>
<evidence type="ECO:0000259" key="19">
    <source>
        <dbReference type="PROSITE" id="PS50081"/>
    </source>
</evidence>
<dbReference type="FunFam" id="1.10.238.110:FF:000001">
    <property type="entry name" value="Diacylglycerol kinase"/>
    <property type="match status" value="1"/>
</dbReference>
<dbReference type="Pfam" id="PF00130">
    <property type="entry name" value="C1_1"/>
    <property type="match status" value="2"/>
</dbReference>
<evidence type="ECO:0000256" key="8">
    <source>
        <dbReference type="ARBA" id="ARBA00022777"/>
    </source>
</evidence>
<dbReference type="FunFam" id="3.30.60.20:FF:000013">
    <property type="entry name" value="Diacylglycerol kinase"/>
    <property type="match status" value="1"/>
</dbReference>
<organism evidence="22 23">
    <name type="scientific">Bos mutus</name>
    <name type="common">wild yak</name>
    <dbReference type="NCBI Taxonomy" id="72004"/>
    <lineage>
        <taxon>Eukaryota</taxon>
        <taxon>Metazoa</taxon>
        <taxon>Chordata</taxon>
        <taxon>Craniata</taxon>
        <taxon>Vertebrata</taxon>
        <taxon>Euteleostomi</taxon>
        <taxon>Mammalia</taxon>
        <taxon>Eutheria</taxon>
        <taxon>Laurasiatheria</taxon>
        <taxon>Artiodactyla</taxon>
        <taxon>Ruminantia</taxon>
        <taxon>Pecora</taxon>
        <taxon>Bovidae</taxon>
        <taxon>Bovinae</taxon>
        <taxon>Bos</taxon>
    </lineage>
</organism>
<dbReference type="Pfam" id="PF14513">
    <property type="entry name" value="DAG_kinase_N"/>
    <property type="match status" value="1"/>
</dbReference>
<evidence type="ECO:0000256" key="15">
    <source>
        <dbReference type="ARBA" id="ARBA00023400"/>
    </source>
</evidence>
<dbReference type="InterPro" id="IPR001206">
    <property type="entry name" value="Diacylglycerol_kinase_cat_dom"/>
</dbReference>
<evidence type="ECO:0000256" key="4">
    <source>
        <dbReference type="ARBA" id="ARBA00022723"/>
    </source>
</evidence>
<feature type="domain" description="DAGKc" evidence="20">
    <location>
        <begin position="589"/>
        <end position="723"/>
    </location>
</feature>
<gene>
    <name evidence="22" type="ORF">E5288_WYG001455</name>
</gene>
<dbReference type="PANTHER" id="PTHR11255">
    <property type="entry name" value="DIACYLGLYCEROL KINASE"/>
    <property type="match status" value="1"/>
</dbReference>
<feature type="domain" description="Phorbol-ester/DAG-type" evidence="19">
    <location>
        <begin position="399"/>
        <end position="449"/>
    </location>
</feature>
<evidence type="ECO:0000256" key="2">
    <source>
        <dbReference type="ARBA" id="ARBA00009280"/>
    </source>
</evidence>
<dbReference type="InterPro" id="IPR000756">
    <property type="entry name" value="Diacylglycerol_kin_accessory"/>
</dbReference>
<evidence type="ECO:0000256" key="14">
    <source>
        <dbReference type="ARBA" id="ARBA00023395"/>
    </source>
</evidence>
<dbReference type="InterPro" id="IPR047470">
    <property type="entry name" value="C1_DGKbeta_rpt2"/>
</dbReference>
<dbReference type="InterPro" id="IPR018247">
    <property type="entry name" value="EF_Hand_1_Ca_BS"/>
</dbReference>
<keyword evidence="10" id="KW-0106">Calcium</keyword>
<evidence type="ECO:0000256" key="13">
    <source>
        <dbReference type="ARBA" id="ARBA00023371"/>
    </source>
</evidence>
<evidence type="ECO:0000313" key="22">
    <source>
        <dbReference type="EMBL" id="MXQ83307.1"/>
    </source>
</evidence>
<evidence type="ECO:0000256" key="12">
    <source>
        <dbReference type="ARBA" id="ARBA00023098"/>
    </source>
</evidence>
<dbReference type="GO" id="GO:0005509">
    <property type="term" value="F:calcium ion binding"/>
    <property type="evidence" value="ECO:0007669"/>
    <property type="project" value="InterPro"/>
</dbReference>
<dbReference type="CDD" id="cd00051">
    <property type="entry name" value="EFh"/>
    <property type="match status" value="1"/>
</dbReference>
<dbReference type="InterPro" id="IPR047471">
    <property type="entry name" value="C1_DGKbeta-like_rpt1"/>
</dbReference>
<comment type="similarity">
    <text evidence="2 17">Belongs to the eukaryotic diacylglycerol kinase family.</text>
</comment>
<dbReference type="Gene3D" id="3.30.60.20">
    <property type="match status" value="2"/>
</dbReference>
<dbReference type="SMART" id="SM00054">
    <property type="entry name" value="EFh"/>
    <property type="match status" value="2"/>
</dbReference>
<evidence type="ECO:0000256" key="9">
    <source>
        <dbReference type="ARBA" id="ARBA00022833"/>
    </source>
</evidence>
<evidence type="ECO:0000256" key="6">
    <source>
        <dbReference type="ARBA" id="ARBA00022741"/>
    </source>
</evidence>